<reference evidence="2" key="2">
    <citation type="submission" date="2023-10" db="EMBL/GenBank/DDBJ databases">
        <title>Genome of potential pathogenic bacteria in Crohn's disease.</title>
        <authorList>
            <person name="Rodriguez-Palacios A."/>
        </authorList>
    </citation>
    <scope>NUCLEOTIDE SEQUENCE</scope>
    <source>
        <strain evidence="2">CavFT-hAR107</strain>
    </source>
</reference>
<keyword evidence="1" id="KW-0472">Membrane</keyword>
<dbReference type="EMBL" id="JAWDHD010000011">
    <property type="protein sequence ID" value="MDU0249620.1"/>
    <property type="molecule type" value="Genomic_DNA"/>
</dbReference>
<sequence length="152" mass="18028">MNIKRNTSSFKEKNGVSFFDNIFYWIWTTVPSKGFPDRSFVVVTVCQFSYVLLFVSILLTLFDEQVQLCIYDKPEPIAIPMLILLIILSFINLKIYDEKKYQKLEHGFRLMSVPQRKKYKNIFFIFLLTTILVILVDIMLLYSYNSHMNNLT</sequence>
<dbReference type="Proteomes" id="UP001181258">
    <property type="component" value="Unassembled WGS sequence"/>
</dbReference>
<feature type="transmembrane region" description="Helical" evidence="1">
    <location>
        <begin position="77"/>
        <end position="96"/>
    </location>
</feature>
<dbReference type="Proteomes" id="UP000266497">
    <property type="component" value="Unassembled WGS sequence"/>
</dbReference>
<keyword evidence="1" id="KW-0812">Transmembrane</keyword>
<protein>
    <recommendedName>
        <fullName evidence="5">Transmembrane protein</fullName>
    </recommendedName>
</protein>
<organism evidence="3 4">
    <name type="scientific">Phocaeicola vulgatus</name>
    <name type="common">Bacteroides vulgatus</name>
    <dbReference type="NCBI Taxonomy" id="821"/>
    <lineage>
        <taxon>Bacteria</taxon>
        <taxon>Pseudomonadati</taxon>
        <taxon>Bacteroidota</taxon>
        <taxon>Bacteroidia</taxon>
        <taxon>Bacteroidales</taxon>
        <taxon>Bacteroidaceae</taxon>
        <taxon>Phocaeicola</taxon>
    </lineage>
</organism>
<feature type="transmembrane region" description="Helical" evidence="1">
    <location>
        <begin position="122"/>
        <end position="144"/>
    </location>
</feature>
<keyword evidence="1" id="KW-1133">Transmembrane helix</keyword>
<reference evidence="3 4" key="1">
    <citation type="submission" date="2018-08" db="EMBL/GenBank/DDBJ databases">
        <title>A genome reference for cultivated species of the human gut microbiota.</title>
        <authorList>
            <person name="Zou Y."/>
            <person name="Xue W."/>
            <person name="Luo G."/>
        </authorList>
    </citation>
    <scope>NUCLEOTIDE SEQUENCE [LARGE SCALE GENOMIC DNA]</scope>
    <source>
        <strain evidence="3 4">AF25-30LB</strain>
    </source>
</reference>
<feature type="transmembrane region" description="Helical" evidence="1">
    <location>
        <begin position="40"/>
        <end position="62"/>
    </location>
</feature>
<name>A0A395VGG5_PHOVU</name>
<accession>A0A395VGG5</accession>
<dbReference type="RefSeq" id="WP_005836846.1">
    <property type="nucleotide sequence ID" value="NZ_CP181424.1"/>
</dbReference>
<evidence type="ECO:0000313" key="4">
    <source>
        <dbReference type="Proteomes" id="UP000266497"/>
    </source>
</evidence>
<dbReference type="AlphaFoldDB" id="A0A395VGG5"/>
<comment type="caution">
    <text evidence="3">The sequence shown here is derived from an EMBL/GenBank/DDBJ whole genome shotgun (WGS) entry which is preliminary data.</text>
</comment>
<gene>
    <name evidence="3" type="ORF">DWY53_10670</name>
    <name evidence="2" type="ORF">RVY68_13225</name>
</gene>
<proteinExistence type="predicted"/>
<evidence type="ECO:0000313" key="3">
    <source>
        <dbReference type="EMBL" id="RGR39658.1"/>
    </source>
</evidence>
<evidence type="ECO:0008006" key="5">
    <source>
        <dbReference type="Google" id="ProtNLM"/>
    </source>
</evidence>
<evidence type="ECO:0000313" key="2">
    <source>
        <dbReference type="EMBL" id="MDU0249620.1"/>
    </source>
</evidence>
<dbReference type="EMBL" id="QRUD01000026">
    <property type="protein sequence ID" value="RGR39658.1"/>
    <property type="molecule type" value="Genomic_DNA"/>
</dbReference>
<evidence type="ECO:0000256" key="1">
    <source>
        <dbReference type="SAM" id="Phobius"/>
    </source>
</evidence>